<keyword evidence="3" id="KW-1185">Reference proteome</keyword>
<evidence type="ECO:0000313" key="2">
    <source>
        <dbReference type="EMBL" id="SCB90583.1"/>
    </source>
</evidence>
<dbReference type="EMBL" id="FMAO01000004">
    <property type="protein sequence ID" value="SCB90583.1"/>
    <property type="molecule type" value="Genomic_DNA"/>
</dbReference>
<dbReference type="AlphaFoldDB" id="A0A1C4A7T5"/>
<keyword evidence="1" id="KW-0472">Membrane</keyword>
<feature type="transmembrane region" description="Helical" evidence="1">
    <location>
        <begin position="87"/>
        <end position="107"/>
    </location>
</feature>
<feature type="transmembrane region" description="Helical" evidence="1">
    <location>
        <begin position="113"/>
        <end position="132"/>
    </location>
</feature>
<keyword evidence="1" id="KW-1133">Transmembrane helix</keyword>
<accession>A0A1C4A7T5</accession>
<reference evidence="3" key="1">
    <citation type="submission" date="2016-08" db="EMBL/GenBank/DDBJ databases">
        <authorList>
            <person name="Varghese N."/>
            <person name="Submissions Spin"/>
        </authorList>
    </citation>
    <scope>NUCLEOTIDE SEQUENCE [LARGE SCALE GENOMIC DNA]</scope>
    <source>
        <strain evidence="3">R-53094</strain>
    </source>
</reference>
<dbReference type="PANTHER" id="PTHR40078">
    <property type="entry name" value="INTEGRAL MEMBRANE PROTEIN-RELATED"/>
    <property type="match status" value="1"/>
</dbReference>
<dbReference type="PANTHER" id="PTHR40078:SF1">
    <property type="entry name" value="INTEGRAL MEMBRANE PROTEIN"/>
    <property type="match status" value="1"/>
</dbReference>
<dbReference type="Pfam" id="PF19700">
    <property type="entry name" value="DUF6198"/>
    <property type="match status" value="1"/>
</dbReference>
<dbReference type="InterPro" id="IPR038750">
    <property type="entry name" value="YczE/YyaS-like"/>
</dbReference>
<dbReference type="Proteomes" id="UP000199268">
    <property type="component" value="Unassembled WGS sequence"/>
</dbReference>
<sequence length="213" mass="23165">MENHLKEAFRLKNIVTLMMGLMFMAAGVSLSRIAGLGTSPIASIPNVLSYMMPLSIGSLTIIFMIVCVGVEIIFLKKKFSMANLLQIIPGSIFGMLINVFLSIFSFIQVTTYWQKLGLTVISIVVLAFGVYLEVASHSIILPGEGVAKAISIAMNKPFAKAKIWVDSSMVMVALILALVVFHSLTGIREGTVLSALLVGHVVALFKRWFADKV</sequence>
<feature type="transmembrane region" description="Helical" evidence="1">
    <location>
        <begin position="190"/>
        <end position="209"/>
    </location>
</feature>
<feature type="transmembrane region" description="Helical" evidence="1">
    <location>
        <begin position="54"/>
        <end position="75"/>
    </location>
</feature>
<name>A0A1C4A7T5_9LACO</name>
<feature type="transmembrane region" description="Helical" evidence="1">
    <location>
        <begin position="163"/>
        <end position="184"/>
    </location>
</feature>
<feature type="transmembrane region" description="Helical" evidence="1">
    <location>
        <begin position="14"/>
        <end position="34"/>
    </location>
</feature>
<gene>
    <name evidence="2" type="ORF">GA0061074_10456</name>
</gene>
<evidence type="ECO:0000313" key="3">
    <source>
        <dbReference type="Proteomes" id="UP000199268"/>
    </source>
</evidence>
<keyword evidence="1" id="KW-0812">Transmembrane</keyword>
<proteinExistence type="predicted"/>
<evidence type="ECO:0000256" key="1">
    <source>
        <dbReference type="SAM" id="Phobius"/>
    </source>
</evidence>
<organism evidence="2 3">
    <name type="scientific">Weissella bombi</name>
    <dbReference type="NCBI Taxonomy" id="1505725"/>
    <lineage>
        <taxon>Bacteria</taxon>
        <taxon>Bacillati</taxon>
        <taxon>Bacillota</taxon>
        <taxon>Bacilli</taxon>
        <taxon>Lactobacillales</taxon>
        <taxon>Lactobacillaceae</taxon>
        <taxon>Weissella</taxon>
    </lineage>
</organism>
<protein>
    <submittedName>
        <fullName evidence="2">Uncharacterized membrane protein YczE</fullName>
    </submittedName>
</protein>
<dbReference type="STRING" id="1505725.GA0061074_10456"/>